<comment type="caution">
    <text evidence="1">The sequence shown here is derived from an EMBL/GenBank/DDBJ whole genome shotgun (WGS) entry which is preliminary data.</text>
</comment>
<dbReference type="RefSeq" id="WP_380939448.1">
    <property type="nucleotide sequence ID" value="NZ_JBHUFC010000002.1"/>
</dbReference>
<keyword evidence="2" id="KW-1185">Reference proteome</keyword>
<dbReference type="EMBL" id="JBHUFC010000002">
    <property type="protein sequence ID" value="MFD1787076.1"/>
    <property type="molecule type" value="Genomic_DNA"/>
</dbReference>
<protein>
    <recommendedName>
        <fullName evidence="3">DUF5710 domain-containing protein</fullName>
    </recommendedName>
</protein>
<gene>
    <name evidence="1" type="ORF">ACFSC3_05770</name>
</gene>
<dbReference type="Proteomes" id="UP001597283">
    <property type="component" value="Unassembled WGS sequence"/>
</dbReference>
<organism evidence="1 2">
    <name type="scientific">Sphingomonas floccifaciens</name>
    <dbReference type="NCBI Taxonomy" id="1844115"/>
    <lineage>
        <taxon>Bacteria</taxon>
        <taxon>Pseudomonadati</taxon>
        <taxon>Pseudomonadota</taxon>
        <taxon>Alphaproteobacteria</taxon>
        <taxon>Sphingomonadales</taxon>
        <taxon>Sphingomonadaceae</taxon>
        <taxon>Sphingomonas</taxon>
    </lineage>
</organism>
<sequence>MGSFDAKDALKARGYRWDPERRTWWTEVADDARTAEEFWLATNVYAAGHGARAMAPRFEMVTAADRFL</sequence>
<evidence type="ECO:0008006" key="3">
    <source>
        <dbReference type="Google" id="ProtNLM"/>
    </source>
</evidence>
<accession>A0ABW4NAK2</accession>
<name>A0ABW4NAK2_9SPHN</name>
<evidence type="ECO:0000313" key="1">
    <source>
        <dbReference type="EMBL" id="MFD1787076.1"/>
    </source>
</evidence>
<reference evidence="2" key="1">
    <citation type="journal article" date="2019" name="Int. J. Syst. Evol. Microbiol.">
        <title>The Global Catalogue of Microorganisms (GCM) 10K type strain sequencing project: providing services to taxonomists for standard genome sequencing and annotation.</title>
        <authorList>
            <consortium name="The Broad Institute Genomics Platform"/>
            <consortium name="The Broad Institute Genome Sequencing Center for Infectious Disease"/>
            <person name="Wu L."/>
            <person name="Ma J."/>
        </authorList>
    </citation>
    <scope>NUCLEOTIDE SEQUENCE [LARGE SCALE GENOMIC DNA]</scope>
    <source>
        <strain evidence="2">Q85</strain>
    </source>
</reference>
<proteinExistence type="predicted"/>
<evidence type="ECO:0000313" key="2">
    <source>
        <dbReference type="Proteomes" id="UP001597283"/>
    </source>
</evidence>